<organism evidence="5 6">
    <name type="scientific">Bradyrhizobium brasilense</name>
    <dbReference type="NCBI Taxonomy" id="1419277"/>
    <lineage>
        <taxon>Bacteria</taxon>
        <taxon>Pseudomonadati</taxon>
        <taxon>Pseudomonadota</taxon>
        <taxon>Alphaproteobacteria</taxon>
        <taxon>Hyphomicrobiales</taxon>
        <taxon>Nitrobacteraceae</taxon>
        <taxon>Bradyrhizobium</taxon>
    </lineage>
</organism>
<comment type="similarity">
    <text evidence="2 3">Belongs to the small heat shock protein (HSP20) family.</text>
</comment>
<dbReference type="SUPFAM" id="SSF49764">
    <property type="entry name" value="HSP20-like chaperones"/>
    <property type="match status" value="1"/>
</dbReference>
<keyword evidence="1" id="KW-0346">Stress response</keyword>
<reference evidence="5 6" key="1">
    <citation type="submission" date="2016-10" db="EMBL/GenBank/DDBJ databases">
        <authorList>
            <person name="de Groot N.N."/>
        </authorList>
    </citation>
    <scope>NUCLEOTIDE SEQUENCE [LARGE SCALE GENOMIC DNA]</scope>
    <source>
        <strain evidence="5 6">R5</strain>
    </source>
</reference>
<sequence>MRNYEMSPFWRSSVGFDRLFDLADGTMNDIDRYPPYDIARTGENRYQITLALAGLSPEEITITAEQSMLTVEGREGNKGDLDYLYQGISLRPFRRVFNLADYVQVKDTTFENGMLKIALVRELPEAMKPRRIAIETAGNDNQQIEGKQTA</sequence>
<proteinExistence type="inferred from homology"/>
<dbReference type="CDD" id="cd06470">
    <property type="entry name" value="ACD_IbpA-B_like"/>
    <property type="match status" value="1"/>
</dbReference>
<protein>
    <submittedName>
        <fullName evidence="5">Molecular chaperone IbpA</fullName>
    </submittedName>
</protein>
<evidence type="ECO:0000256" key="2">
    <source>
        <dbReference type="PROSITE-ProRule" id="PRU00285"/>
    </source>
</evidence>
<evidence type="ECO:0000313" key="6">
    <source>
        <dbReference type="Proteomes" id="UP000199245"/>
    </source>
</evidence>
<evidence type="ECO:0000256" key="3">
    <source>
        <dbReference type="RuleBase" id="RU003616"/>
    </source>
</evidence>
<dbReference type="Pfam" id="PF00011">
    <property type="entry name" value="HSP20"/>
    <property type="match status" value="1"/>
</dbReference>
<dbReference type="PROSITE" id="PS01031">
    <property type="entry name" value="SHSP"/>
    <property type="match status" value="1"/>
</dbReference>
<dbReference type="PANTHER" id="PTHR47062:SF1">
    <property type="entry name" value="SMALL HEAT SHOCK PROTEIN IBPA"/>
    <property type="match status" value="1"/>
</dbReference>
<dbReference type="PANTHER" id="PTHR47062">
    <property type="match status" value="1"/>
</dbReference>
<evidence type="ECO:0000256" key="1">
    <source>
        <dbReference type="ARBA" id="ARBA00023016"/>
    </source>
</evidence>
<evidence type="ECO:0000259" key="4">
    <source>
        <dbReference type="PROSITE" id="PS01031"/>
    </source>
</evidence>
<gene>
    <name evidence="5" type="ORF">SAMN05216337_104247</name>
</gene>
<dbReference type="EMBL" id="FMZW01000042">
    <property type="protein sequence ID" value="SDF01194.1"/>
    <property type="molecule type" value="Genomic_DNA"/>
</dbReference>
<dbReference type="RefSeq" id="WP_092088402.1">
    <property type="nucleotide sequence ID" value="NZ_FMZW01000042.1"/>
</dbReference>
<dbReference type="InterPro" id="IPR037913">
    <property type="entry name" value="ACD_IbpA/B"/>
</dbReference>
<dbReference type="Proteomes" id="UP000199245">
    <property type="component" value="Unassembled WGS sequence"/>
</dbReference>
<accession>A0A1G7HLP8</accession>
<dbReference type="InterPro" id="IPR002068">
    <property type="entry name" value="A-crystallin/Hsp20_dom"/>
</dbReference>
<dbReference type="AlphaFoldDB" id="A0A1G7HLP8"/>
<name>A0A1G7HLP8_9BRAD</name>
<dbReference type="Gene3D" id="2.60.40.790">
    <property type="match status" value="1"/>
</dbReference>
<dbReference type="InterPro" id="IPR008978">
    <property type="entry name" value="HSP20-like_chaperone"/>
</dbReference>
<feature type="domain" description="SHSP" evidence="4">
    <location>
        <begin position="27"/>
        <end position="137"/>
    </location>
</feature>
<evidence type="ECO:0000313" key="5">
    <source>
        <dbReference type="EMBL" id="SDF01194.1"/>
    </source>
</evidence>